<dbReference type="Proteomes" id="UP001248134">
    <property type="component" value="Unassembled WGS sequence"/>
</dbReference>
<name>A0AAJ2DLR1_9BACI</name>
<accession>A0AAJ2DLR1</accession>
<organism evidence="1 2">
    <name type="scientific">Bacillus pseudomycoides</name>
    <dbReference type="NCBI Taxonomy" id="64104"/>
    <lineage>
        <taxon>Bacteria</taxon>
        <taxon>Bacillati</taxon>
        <taxon>Bacillota</taxon>
        <taxon>Bacilli</taxon>
        <taxon>Bacillales</taxon>
        <taxon>Bacillaceae</taxon>
        <taxon>Bacillus</taxon>
        <taxon>Bacillus cereus group</taxon>
    </lineage>
</organism>
<comment type="caution">
    <text evidence="1">The sequence shown here is derived from an EMBL/GenBank/DDBJ whole genome shotgun (WGS) entry which is preliminary data.</text>
</comment>
<reference evidence="1" key="1">
    <citation type="submission" date="2019-07" db="EMBL/GenBank/DDBJ databases">
        <title>Phylogenomic Reclassification of ATCC Bacillus Strains and Various Taxa within the Genus Bacillus.</title>
        <authorList>
            <person name="Riojas M.A."/>
            <person name="Frank A.M."/>
            <person name="Fenn S.L."/>
            <person name="King S.P."/>
            <person name="Brower S.M."/>
            <person name="Hazbon M.H."/>
        </authorList>
    </citation>
    <scope>NUCLEOTIDE SEQUENCE</scope>
    <source>
        <strain evidence="1">NR-12239</strain>
    </source>
</reference>
<sequence>MFPPRSHVTFISPIFKDSIPHSPFSIFPRYSCAVRLPPQNAVKAKKLVGESTARKSPIGAG</sequence>
<gene>
    <name evidence="1" type="ORF">FOS08_04510</name>
</gene>
<evidence type="ECO:0000313" key="1">
    <source>
        <dbReference type="EMBL" id="MDR4325212.1"/>
    </source>
</evidence>
<evidence type="ECO:0000313" key="2">
    <source>
        <dbReference type="Proteomes" id="UP001248134"/>
    </source>
</evidence>
<protein>
    <submittedName>
        <fullName evidence="1">Uncharacterized protein</fullName>
    </submittedName>
</protein>
<dbReference type="AlphaFoldDB" id="A0AAJ2DLR1"/>
<proteinExistence type="predicted"/>
<dbReference type="EMBL" id="VLYX01000003">
    <property type="protein sequence ID" value="MDR4325212.1"/>
    <property type="molecule type" value="Genomic_DNA"/>
</dbReference>